<dbReference type="InterPro" id="IPR011990">
    <property type="entry name" value="TPR-like_helical_dom_sf"/>
</dbReference>
<name>A0A7W5H2W0_9PORP</name>
<comment type="subcellular location">
    <subcellularLocation>
        <location evidence="1">Cell outer membrane</location>
    </subcellularLocation>
</comment>
<dbReference type="SUPFAM" id="SSF48452">
    <property type="entry name" value="TPR-like"/>
    <property type="match status" value="1"/>
</dbReference>
<dbReference type="Proteomes" id="UP000544222">
    <property type="component" value="Unassembled WGS sequence"/>
</dbReference>
<evidence type="ECO:0000256" key="3">
    <source>
        <dbReference type="ARBA" id="ARBA00022729"/>
    </source>
</evidence>
<feature type="chain" id="PRO_5031428343" description="RagB/SusD domain-containing protein" evidence="6">
    <location>
        <begin position="23"/>
        <end position="682"/>
    </location>
</feature>
<feature type="domain" description="RagB/SusD" evidence="7">
    <location>
        <begin position="367"/>
        <end position="671"/>
    </location>
</feature>
<reference evidence="8 9" key="1">
    <citation type="submission" date="2020-08" db="EMBL/GenBank/DDBJ databases">
        <title>Genomic Encyclopedia of Type Strains, Phase IV (KMG-IV): sequencing the most valuable type-strain genomes for metagenomic binning, comparative biology and taxonomic classification.</title>
        <authorList>
            <person name="Goeker M."/>
        </authorList>
    </citation>
    <scope>NUCLEOTIDE SEQUENCE [LARGE SCALE GENOMIC DNA]</scope>
    <source>
        <strain evidence="8 9">DSM 27471</strain>
    </source>
</reference>
<evidence type="ECO:0000313" key="9">
    <source>
        <dbReference type="Proteomes" id="UP000544222"/>
    </source>
</evidence>
<keyword evidence="9" id="KW-1185">Reference proteome</keyword>
<dbReference type="Pfam" id="PF07980">
    <property type="entry name" value="SusD_RagB"/>
    <property type="match status" value="1"/>
</dbReference>
<comment type="similarity">
    <text evidence="2">Belongs to the SusD family.</text>
</comment>
<dbReference type="GO" id="GO:0009279">
    <property type="term" value="C:cell outer membrane"/>
    <property type="evidence" value="ECO:0007669"/>
    <property type="project" value="UniProtKB-SubCell"/>
</dbReference>
<evidence type="ECO:0000259" key="7">
    <source>
        <dbReference type="Pfam" id="PF07980"/>
    </source>
</evidence>
<dbReference type="RefSeq" id="WP_183413768.1">
    <property type="nucleotide sequence ID" value="NZ_JACHYB010000002.1"/>
</dbReference>
<evidence type="ECO:0000256" key="6">
    <source>
        <dbReference type="SAM" id="SignalP"/>
    </source>
</evidence>
<comment type="caution">
    <text evidence="8">The sequence shown here is derived from an EMBL/GenBank/DDBJ whole genome shotgun (WGS) entry which is preliminary data.</text>
</comment>
<protein>
    <recommendedName>
        <fullName evidence="7">RagB/SusD domain-containing protein</fullName>
    </recommendedName>
</protein>
<gene>
    <name evidence="8" type="ORF">FHX64_002167</name>
</gene>
<proteinExistence type="inferred from homology"/>
<sequence>MKKLISYIVVIVACASFTQCTSSYLNTSSPSNTDDNFVTSTPSETFKALSWCYANYRQNCIMGIYRWNDPIGSDAETYPEANSSNNVNATLHPENMTIDAVSGGFNNLYVTLASATKIANIIAGKAAYQADVAAGTTSDWTQLYGEAITMRAFCYFNLTKHFGDVPYGYENTYVTNYTLTSRFAIYDSLINSLEKVEPLMYKIGDNGMTAERMTRTFCDALIGEIAFYAGGYQTIRTDVSGLYGNVQFTKKGNIANGCEYARRSDYLNYYKIAAKYLQAAITNEGTCHLITSDTRSYTNNPFQLNFQYFENLQISPESLFQLGNIQGGQSGQTTNSEYPYAFGRPSNGGSKNAAPCKTFGALRIIPTVYYGDFQKGDKRRDVSVAVTGSTGDGNEAMLSFVPGNKLSGGIAINKWDENRFNPPYTTAQRESGMDWPVLRMADVMLMLAEVDAQLGGEDQAAMDLVNQIRERAFGDSNHNISGLTGQALEDTILEERKLELLGEGTRRWDMILSGEFSERAIDVQNAMKSMIAGLQANGYYRFPNGNIISDYIWVKKVYLSNPLTYDCTDTTNAALYPGWRGQYNYSSIAGLKIGGTNHNLAIQGLFSYIDPNGPVAASLVTAGYTKTNWGIDIVNNASIYYSNILSGITSVDDPPRYYWPIPSETISQSNGKITNGYGLPSN</sequence>
<evidence type="ECO:0000313" key="8">
    <source>
        <dbReference type="EMBL" id="MBB3187969.1"/>
    </source>
</evidence>
<dbReference type="InterPro" id="IPR012944">
    <property type="entry name" value="SusD_RagB_dom"/>
</dbReference>
<organism evidence="8 9">
    <name type="scientific">Microbacter margulisiae</name>
    <dbReference type="NCBI Taxonomy" id="1350067"/>
    <lineage>
        <taxon>Bacteria</taxon>
        <taxon>Pseudomonadati</taxon>
        <taxon>Bacteroidota</taxon>
        <taxon>Bacteroidia</taxon>
        <taxon>Bacteroidales</taxon>
        <taxon>Porphyromonadaceae</taxon>
        <taxon>Microbacter</taxon>
    </lineage>
</organism>
<keyword evidence="3 6" id="KW-0732">Signal</keyword>
<dbReference type="Gene3D" id="1.25.40.390">
    <property type="match status" value="1"/>
</dbReference>
<evidence type="ECO:0000256" key="4">
    <source>
        <dbReference type="ARBA" id="ARBA00023136"/>
    </source>
</evidence>
<dbReference type="AlphaFoldDB" id="A0A7W5H2W0"/>
<accession>A0A7W5H2W0</accession>
<keyword evidence="4" id="KW-0472">Membrane</keyword>
<evidence type="ECO:0000256" key="2">
    <source>
        <dbReference type="ARBA" id="ARBA00006275"/>
    </source>
</evidence>
<feature type="signal peptide" evidence="6">
    <location>
        <begin position="1"/>
        <end position="22"/>
    </location>
</feature>
<keyword evidence="5" id="KW-0998">Cell outer membrane</keyword>
<evidence type="ECO:0000256" key="1">
    <source>
        <dbReference type="ARBA" id="ARBA00004442"/>
    </source>
</evidence>
<dbReference type="EMBL" id="JACHYB010000002">
    <property type="protein sequence ID" value="MBB3187969.1"/>
    <property type="molecule type" value="Genomic_DNA"/>
</dbReference>
<evidence type="ECO:0000256" key="5">
    <source>
        <dbReference type="ARBA" id="ARBA00023237"/>
    </source>
</evidence>